<comment type="caution">
    <text evidence="1">The sequence shown here is derived from an EMBL/GenBank/DDBJ whole genome shotgun (WGS) entry which is preliminary data.</text>
</comment>
<keyword evidence="2" id="KW-1185">Reference proteome</keyword>
<dbReference type="Proteomes" id="UP001145114">
    <property type="component" value="Unassembled WGS sequence"/>
</dbReference>
<accession>A0ACC1HDV3</accession>
<gene>
    <name evidence="1" type="ORF">EV182_002547</name>
</gene>
<name>A0ACC1HDV3_9FUNG</name>
<proteinExistence type="predicted"/>
<sequence length="694" mass="75387">MLNYACLDVGHTVDFGYEWQDSSDEDEPLEPISPFPSKEQPDKPAQRHQQPSEPQHGADTTADCCWTGTDTTQTTGDTGRAVVTPTQDARPSINPSQPAPHGLSAGLKDAAPTPVPTPRIDTSPTAIGAGQGTLAIIKPHPSLLRGKDGHDSAKSPTSPTAEATAAAAGVTVDEVLEPRRRDPSKEQQVRELERSEANLTPLQIIVRRSSSFYIYQRVWAAKELSRILDELNSRPPATDSVEIKKHRVTVRDGLEILVPTAMRLVEDPNKHAKSTMIWSLEPVLLFYYIHVREFTDKDGAGEAAVLGTYAVRRNGVGSEASLKEEEEEEEDEDEENEDNCLDQHDSSNSSNSSSDIDLDDRPLTSPLATDLPLEEQARPRPLCPPSTSKVGESVADADLAEDMDREDKQISDTGASETDANEQAPGSPIPTIEGFRFWLHTILLASQPQLSVPIQRAVVSLGHHLPFDEFHTHIIHGIILGLVPNDFEQQMQRVRSGVIKSRPNSHEPSPMFGPLGLSSPSTPDGVGSPSPAAIVATKPNGGAANSGGSGFSFGFASLFGRRSPAGVQLLSSPQPPSSEILVPGANSDSEDDDGDDDGRQGRFVFVSPQEEEARAEKTRRKLLMLHMIHLTAVEFGRPMRLAVFVPVVEKSSRDKAFQVRRDVAAMIGSLTKAVSHELAMDMLFPAFMRLVEDK</sequence>
<protein>
    <submittedName>
        <fullName evidence="1">Uncharacterized protein</fullName>
    </submittedName>
</protein>
<feature type="non-terminal residue" evidence="1">
    <location>
        <position position="694"/>
    </location>
</feature>
<evidence type="ECO:0000313" key="1">
    <source>
        <dbReference type="EMBL" id="KAJ1674795.1"/>
    </source>
</evidence>
<reference evidence="1" key="1">
    <citation type="submission" date="2022-06" db="EMBL/GenBank/DDBJ databases">
        <title>Phylogenomic reconstructions and comparative analyses of Kickxellomycotina fungi.</title>
        <authorList>
            <person name="Reynolds N.K."/>
            <person name="Stajich J.E."/>
            <person name="Barry K."/>
            <person name="Grigoriev I.V."/>
            <person name="Crous P."/>
            <person name="Smith M.E."/>
        </authorList>
    </citation>
    <scope>NUCLEOTIDE SEQUENCE</scope>
    <source>
        <strain evidence="1">RSA 2271</strain>
    </source>
</reference>
<dbReference type="EMBL" id="JAMZIH010005681">
    <property type="protein sequence ID" value="KAJ1674795.1"/>
    <property type="molecule type" value="Genomic_DNA"/>
</dbReference>
<organism evidence="1 2">
    <name type="scientific">Spiromyces aspiralis</name>
    <dbReference type="NCBI Taxonomy" id="68401"/>
    <lineage>
        <taxon>Eukaryota</taxon>
        <taxon>Fungi</taxon>
        <taxon>Fungi incertae sedis</taxon>
        <taxon>Zoopagomycota</taxon>
        <taxon>Kickxellomycotina</taxon>
        <taxon>Kickxellomycetes</taxon>
        <taxon>Kickxellales</taxon>
        <taxon>Kickxellaceae</taxon>
        <taxon>Spiromyces</taxon>
    </lineage>
</organism>
<evidence type="ECO:0000313" key="2">
    <source>
        <dbReference type="Proteomes" id="UP001145114"/>
    </source>
</evidence>